<dbReference type="RefSeq" id="WP_052846444.1">
    <property type="nucleotide sequence ID" value="NZ_BAABQO010000004.1"/>
</dbReference>
<evidence type="ECO:0000313" key="2">
    <source>
        <dbReference type="Proteomes" id="UP000646844"/>
    </source>
</evidence>
<dbReference type="AlphaFoldDB" id="A0A832TGA1"/>
<dbReference type="Proteomes" id="UP000646844">
    <property type="component" value="Unassembled WGS sequence"/>
</dbReference>
<proteinExistence type="predicted"/>
<reference evidence="1" key="1">
    <citation type="journal article" date="2020" name="bioRxiv">
        <title>A rank-normalized archaeal taxonomy based on genome phylogeny resolves widespread incomplete and uneven classifications.</title>
        <authorList>
            <person name="Rinke C."/>
            <person name="Chuvochina M."/>
            <person name="Mussig A.J."/>
            <person name="Chaumeil P.-A."/>
            <person name="Waite D.W."/>
            <person name="Whitman W.B."/>
            <person name="Parks D.H."/>
            <person name="Hugenholtz P."/>
        </authorList>
    </citation>
    <scope>NUCLEOTIDE SEQUENCE</scope>
    <source>
        <strain evidence="1">UBA8838</strain>
    </source>
</reference>
<dbReference type="OMA" id="EWYPYAD"/>
<sequence length="80" mass="9739">MRIVIPYRVIEENTECVKEYDEWYPYADNLEYEFSVDDVKIDYSDLEDIVEEYLDDILEILQKRYKKKLSELKKADSGKF</sequence>
<accession>A0A832TGA1</accession>
<evidence type="ECO:0000313" key="1">
    <source>
        <dbReference type="EMBL" id="HII73931.1"/>
    </source>
</evidence>
<dbReference type="GeneID" id="25400251"/>
<dbReference type="EMBL" id="DUJO01000025">
    <property type="protein sequence ID" value="HII73931.1"/>
    <property type="molecule type" value="Genomic_DNA"/>
</dbReference>
<protein>
    <submittedName>
        <fullName evidence="1">Uncharacterized protein</fullName>
    </submittedName>
</protein>
<organism evidence="1 2">
    <name type="scientific">Sulfurisphaera tokodaii</name>
    <dbReference type="NCBI Taxonomy" id="111955"/>
    <lineage>
        <taxon>Archaea</taxon>
        <taxon>Thermoproteota</taxon>
        <taxon>Thermoprotei</taxon>
        <taxon>Sulfolobales</taxon>
        <taxon>Sulfolobaceae</taxon>
        <taxon>Sulfurisphaera</taxon>
    </lineage>
</organism>
<comment type="caution">
    <text evidence="1">The sequence shown here is derived from an EMBL/GenBank/DDBJ whole genome shotgun (WGS) entry which is preliminary data.</text>
</comment>
<gene>
    <name evidence="1" type="ORF">HA332_06025</name>
</gene>
<name>A0A832TGA1_9CREN</name>